<evidence type="ECO:0000313" key="11">
    <source>
        <dbReference type="Proteomes" id="UP000621436"/>
    </source>
</evidence>
<protein>
    <recommendedName>
        <fullName evidence="3">Flagellar hook protein FlgE</fullName>
    </recommendedName>
</protein>
<evidence type="ECO:0000256" key="5">
    <source>
        <dbReference type="RuleBase" id="RU362116"/>
    </source>
</evidence>
<keyword evidence="4 5" id="KW-0975">Bacterial flagellum</keyword>
<evidence type="ECO:0000259" key="7">
    <source>
        <dbReference type="Pfam" id="PF06429"/>
    </source>
</evidence>
<comment type="caution">
    <text evidence="10">The sequence shown here is derived from an EMBL/GenBank/DDBJ whole genome shotgun (WGS) entry which is preliminary data.</text>
</comment>
<organism evidence="10 11">
    <name type="scientific">Halonatronomonas betaini</name>
    <dbReference type="NCBI Taxonomy" id="2778430"/>
    <lineage>
        <taxon>Bacteria</taxon>
        <taxon>Bacillati</taxon>
        <taxon>Bacillota</taxon>
        <taxon>Clostridia</taxon>
        <taxon>Halanaerobiales</taxon>
        <taxon>Halarsenatibacteraceae</taxon>
        <taxon>Halonatronomonas</taxon>
    </lineage>
</organism>
<comment type="similarity">
    <text evidence="2 5">Belongs to the flagella basal body rod proteins family.</text>
</comment>
<dbReference type="NCBIfam" id="TIGR02490">
    <property type="entry name" value="flgF"/>
    <property type="match status" value="1"/>
</dbReference>
<dbReference type="InterPro" id="IPR037925">
    <property type="entry name" value="FlgE/F/G-like"/>
</dbReference>
<keyword evidence="10" id="KW-0966">Cell projection</keyword>
<evidence type="ECO:0000259" key="6">
    <source>
        <dbReference type="Pfam" id="PF00460"/>
    </source>
</evidence>
<dbReference type="InterPro" id="IPR001444">
    <property type="entry name" value="Flag_bb_rod_N"/>
</dbReference>
<comment type="subcellular location">
    <subcellularLocation>
        <location evidence="1 5">Bacterial flagellum basal body</location>
    </subcellularLocation>
</comment>
<evidence type="ECO:0000259" key="9">
    <source>
        <dbReference type="Pfam" id="PF22692"/>
    </source>
</evidence>
<feature type="domain" description="Flagellar hook protein FlgE D2" evidence="8">
    <location>
        <begin position="177"/>
        <end position="295"/>
    </location>
</feature>
<evidence type="ECO:0000256" key="4">
    <source>
        <dbReference type="ARBA" id="ARBA00023143"/>
    </source>
</evidence>
<evidence type="ECO:0000256" key="2">
    <source>
        <dbReference type="ARBA" id="ARBA00009677"/>
    </source>
</evidence>
<dbReference type="Proteomes" id="UP000621436">
    <property type="component" value="Unassembled WGS sequence"/>
</dbReference>
<dbReference type="SUPFAM" id="SSF117143">
    <property type="entry name" value="Flagellar hook protein flgE"/>
    <property type="match status" value="1"/>
</dbReference>
<dbReference type="GO" id="GO:0030694">
    <property type="term" value="C:bacterial-type flagellum basal body, rod"/>
    <property type="evidence" value="ECO:0007669"/>
    <property type="project" value="InterPro"/>
</dbReference>
<dbReference type="InterPro" id="IPR012836">
    <property type="entry name" value="FlgF"/>
</dbReference>
<dbReference type="PANTHER" id="PTHR30435:SF1">
    <property type="entry name" value="FLAGELLAR HOOK PROTEIN FLGE"/>
    <property type="match status" value="1"/>
</dbReference>
<dbReference type="GO" id="GO:0005829">
    <property type="term" value="C:cytosol"/>
    <property type="evidence" value="ECO:0007669"/>
    <property type="project" value="TreeGrafter"/>
</dbReference>
<dbReference type="Gene3D" id="2.60.98.20">
    <property type="entry name" value="Flagellar hook protein FlgE"/>
    <property type="match status" value="1"/>
</dbReference>
<evidence type="ECO:0000259" key="8">
    <source>
        <dbReference type="Pfam" id="PF07559"/>
    </source>
</evidence>
<dbReference type="Pfam" id="PF00460">
    <property type="entry name" value="Flg_bb_rod"/>
    <property type="match status" value="1"/>
</dbReference>
<dbReference type="RefSeq" id="WP_270452344.1">
    <property type="nucleotide sequence ID" value="NZ_JADPIE010000001.1"/>
</dbReference>
<evidence type="ECO:0000313" key="10">
    <source>
        <dbReference type="EMBL" id="MBF8435690.1"/>
    </source>
</evidence>
<dbReference type="InterPro" id="IPR037058">
    <property type="entry name" value="Falgellar_hook_FlgE_sf"/>
</dbReference>
<dbReference type="PANTHER" id="PTHR30435">
    <property type="entry name" value="FLAGELLAR PROTEIN"/>
    <property type="match status" value="1"/>
</dbReference>
<dbReference type="GO" id="GO:0071978">
    <property type="term" value="P:bacterial-type flagellum-dependent swarming motility"/>
    <property type="evidence" value="ECO:0007669"/>
    <property type="project" value="TreeGrafter"/>
</dbReference>
<name>A0A931ARU4_9FIRM</name>
<feature type="domain" description="Flagellar hook protein FlgE/F/G-like D1" evidence="9">
    <location>
        <begin position="95"/>
        <end position="156"/>
    </location>
</feature>
<evidence type="ECO:0000256" key="3">
    <source>
        <dbReference type="ARBA" id="ARBA00019015"/>
    </source>
</evidence>
<dbReference type="InterPro" id="IPR011491">
    <property type="entry name" value="FlgE_D2"/>
</dbReference>
<sequence>MMRSMFAGVSGLKNHQTRMDVVGNNISNVNTVGFKGSRVTFAEMMNQTLQGAQAPQDNRGGINPQQIGLGVDLASIDTDQTQGSLESTGISTDLAIDGDGFFRVNDGQQDFYTRAGNFTVDNNGNLVSSSNGYKVQGWMADGDGEINTNDPVSDLEIPIGDSISGQATSSARFTGNLDSRAEEGTERTTTVEVYDSLGARHTVELELVKQETNETSPWEVNLVSINGDDAGEFGADLDAEELVFDSDGIFESGEFSLTFNPGNGAAEGQNIELDFSRMSQSAGEFSIDGSAEDGYEYGFLDSFGIDNRGVITGNYTNGINQQIGQVGLANFSNPSGLVKEGETIFRESQNSGEAQFGEATVGGRGEIAPGTLEMSNVDLAEQFTNMIVTQRGFQANSRSITTSDEMLQELTNLKR</sequence>
<dbReference type="InterPro" id="IPR019776">
    <property type="entry name" value="Flagellar_basal_body_rod_CS"/>
</dbReference>
<dbReference type="InterPro" id="IPR020013">
    <property type="entry name" value="Flagellar_FlgE/F/G"/>
</dbReference>
<dbReference type="Pfam" id="PF07559">
    <property type="entry name" value="FlgE_D2"/>
    <property type="match status" value="1"/>
</dbReference>
<dbReference type="Pfam" id="PF06429">
    <property type="entry name" value="Flg_bbr_C"/>
    <property type="match status" value="1"/>
</dbReference>
<keyword evidence="11" id="KW-1185">Reference proteome</keyword>
<feature type="domain" description="Flagellar basal-body/hook protein C-terminal" evidence="7">
    <location>
        <begin position="369"/>
        <end position="413"/>
    </location>
</feature>
<keyword evidence="10" id="KW-0282">Flagellum</keyword>
<keyword evidence="10" id="KW-0969">Cilium</keyword>
<dbReference type="InterPro" id="IPR010930">
    <property type="entry name" value="Flg_bb/hook_C_dom"/>
</dbReference>
<dbReference type="AlphaFoldDB" id="A0A931ARU4"/>
<dbReference type="EMBL" id="JADPIE010000001">
    <property type="protein sequence ID" value="MBF8435690.1"/>
    <property type="molecule type" value="Genomic_DNA"/>
</dbReference>
<dbReference type="NCBIfam" id="TIGR03506">
    <property type="entry name" value="FlgEFG_subfam"/>
    <property type="match status" value="1"/>
</dbReference>
<evidence type="ECO:0000256" key="1">
    <source>
        <dbReference type="ARBA" id="ARBA00004117"/>
    </source>
</evidence>
<accession>A0A931ARU4</accession>
<dbReference type="Pfam" id="PF22692">
    <property type="entry name" value="LlgE_F_G_D1"/>
    <property type="match status" value="1"/>
</dbReference>
<gene>
    <name evidence="10" type="primary">flgF</name>
    <name evidence="10" type="ORF">I0Q91_01230</name>
</gene>
<dbReference type="InterPro" id="IPR053967">
    <property type="entry name" value="LlgE_F_G-like_D1"/>
</dbReference>
<proteinExistence type="inferred from homology"/>
<dbReference type="GO" id="GO:0009424">
    <property type="term" value="C:bacterial-type flagellum hook"/>
    <property type="evidence" value="ECO:0007669"/>
    <property type="project" value="TreeGrafter"/>
</dbReference>
<dbReference type="PROSITE" id="PS00588">
    <property type="entry name" value="FLAGELLA_BB_ROD"/>
    <property type="match status" value="1"/>
</dbReference>
<feature type="domain" description="Flagellar basal body rod protein N-terminal" evidence="6">
    <location>
        <begin position="8"/>
        <end position="35"/>
    </location>
</feature>
<reference evidence="10" key="1">
    <citation type="submission" date="2020-11" db="EMBL/GenBank/DDBJ databases">
        <title>Halonatronomonas betainensis gen. nov., sp. nov. a novel haloalkaliphilic representative of the family Halanaerobiacae capable of betaine degradation.</title>
        <authorList>
            <person name="Boltyanskaya Y."/>
            <person name="Kevbrin V."/>
            <person name="Detkova E."/>
            <person name="Grouzdev D.S."/>
            <person name="Koziaeva V."/>
            <person name="Zhilina T."/>
        </authorList>
    </citation>
    <scope>NUCLEOTIDE SEQUENCE</scope>
    <source>
        <strain evidence="10">Z-7014</strain>
    </source>
</reference>